<proteinExistence type="predicted"/>
<dbReference type="OrthoDB" id="3800213at2759"/>
<reference evidence="2" key="1">
    <citation type="journal article" date="2021" name="BMC Genomics">
        <title>Chromosome-level genome assembly and manually-curated proteome of model necrotroph Parastagonospora nodorum Sn15 reveals a genome-wide trove of candidate effector homologs, and redundancy of virulence-related functions within an accessory chromosome.</title>
        <authorList>
            <person name="Bertazzoni S."/>
            <person name="Jones D.A.B."/>
            <person name="Phan H.T."/>
            <person name="Tan K.-C."/>
            <person name="Hane J.K."/>
        </authorList>
    </citation>
    <scope>NUCLEOTIDE SEQUENCE [LARGE SCALE GENOMIC DNA]</scope>
    <source>
        <strain evidence="2">SN15 / ATCC MYA-4574 / FGSC 10173)</strain>
    </source>
</reference>
<dbReference type="VEuPathDB" id="FungiDB:JI435_065910"/>
<evidence type="ECO:0000313" key="2">
    <source>
        <dbReference type="Proteomes" id="UP000663193"/>
    </source>
</evidence>
<evidence type="ECO:0000313" key="1">
    <source>
        <dbReference type="EMBL" id="QRC99261.1"/>
    </source>
</evidence>
<keyword evidence="2" id="KW-1185">Reference proteome</keyword>
<protein>
    <submittedName>
        <fullName evidence="1">Uncharacterized protein</fullName>
    </submittedName>
</protein>
<gene>
    <name evidence="1" type="ORF">JI435_065910</name>
</gene>
<organism evidence="1 2">
    <name type="scientific">Phaeosphaeria nodorum (strain SN15 / ATCC MYA-4574 / FGSC 10173)</name>
    <name type="common">Glume blotch fungus</name>
    <name type="synonym">Parastagonospora nodorum</name>
    <dbReference type="NCBI Taxonomy" id="321614"/>
    <lineage>
        <taxon>Eukaryota</taxon>
        <taxon>Fungi</taxon>
        <taxon>Dikarya</taxon>
        <taxon>Ascomycota</taxon>
        <taxon>Pezizomycotina</taxon>
        <taxon>Dothideomycetes</taxon>
        <taxon>Pleosporomycetidae</taxon>
        <taxon>Pleosporales</taxon>
        <taxon>Pleosporineae</taxon>
        <taxon>Phaeosphaeriaceae</taxon>
        <taxon>Parastagonospora</taxon>
    </lineage>
</organism>
<name>A0A7U2F685_PHANO</name>
<dbReference type="AlphaFoldDB" id="A0A7U2F685"/>
<sequence>MNKSNRSRYPQANKRLRSLFANKEKVRIMAKSKPAALEKKRTAPCDDQAHCQANKKRPYCPESPRNECPGFPFLLPSTPGMPNTPMTYNNRTHDAGPAPWVCNECMRHGQAEKLANFEKRATAAQHSGPRAQLCKGCTRDEMKLYYERCMGPNPWDNDPSGLGPRYTQWVNHWPTSLAAHGHNAQDLCLCNRKYVRMFMREHCHACRDTIFQTRVTEPHHRHEHFLRERTKAVIKGEKLCSGPDGNGGTKPHRVRPAIINARMAKGIGRMCPCGEKPVDQDFIDICLACMGVRVIPDRIPTKYQQNNVLHGRITRSSQRNNRTKGPARAERGFQFRVNIERGYLASTAGGDPELNPVLRH</sequence>
<accession>A0A7U2F685</accession>
<dbReference type="Proteomes" id="UP000663193">
    <property type="component" value="Chromosome 9"/>
</dbReference>
<dbReference type="EMBL" id="CP069031">
    <property type="protein sequence ID" value="QRC99261.1"/>
    <property type="molecule type" value="Genomic_DNA"/>
</dbReference>